<reference evidence="2" key="3">
    <citation type="journal article" date="2017" name="Nature">
        <title>Genome sequence of the progenitor of the wheat D genome Aegilops tauschii.</title>
        <authorList>
            <person name="Luo M.C."/>
            <person name="Gu Y.Q."/>
            <person name="Puiu D."/>
            <person name="Wang H."/>
            <person name="Twardziok S.O."/>
            <person name="Deal K.R."/>
            <person name="Huo N."/>
            <person name="Zhu T."/>
            <person name="Wang L."/>
            <person name="Wang Y."/>
            <person name="McGuire P.E."/>
            <person name="Liu S."/>
            <person name="Long H."/>
            <person name="Ramasamy R.K."/>
            <person name="Rodriguez J.C."/>
            <person name="Van S.L."/>
            <person name="Yuan L."/>
            <person name="Wang Z."/>
            <person name="Xia Z."/>
            <person name="Xiao L."/>
            <person name="Anderson O.D."/>
            <person name="Ouyang S."/>
            <person name="Liang Y."/>
            <person name="Zimin A.V."/>
            <person name="Pertea G."/>
            <person name="Qi P."/>
            <person name="Bennetzen J.L."/>
            <person name="Dai X."/>
            <person name="Dawson M.W."/>
            <person name="Muller H.G."/>
            <person name="Kugler K."/>
            <person name="Rivarola-Duarte L."/>
            <person name="Spannagl M."/>
            <person name="Mayer K.F.X."/>
            <person name="Lu F.H."/>
            <person name="Bevan M.W."/>
            <person name="Leroy P."/>
            <person name="Li P."/>
            <person name="You F.M."/>
            <person name="Sun Q."/>
            <person name="Liu Z."/>
            <person name="Lyons E."/>
            <person name="Wicker T."/>
            <person name="Salzberg S.L."/>
            <person name="Devos K.M."/>
            <person name="Dvorak J."/>
        </authorList>
    </citation>
    <scope>NUCLEOTIDE SEQUENCE [LARGE SCALE GENOMIC DNA]</scope>
    <source>
        <strain evidence="2">cv. AL8/78</strain>
    </source>
</reference>
<evidence type="ECO:0000313" key="2">
    <source>
        <dbReference type="EnsemblPlants" id="AET4Gv20597500.1"/>
    </source>
</evidence>
<reference evidence="2" key="5">
    <citation type="journal article" date="2021" name="G3 (Bethesda)">
        <title>Aegilops tauschii genome assembly Aet v5.0 features greater sequence contiguity and improved annotation.</title>
        <authorList>
            <person name="Wang L."/>
            <person name="Zhu T."/>
            <person name="Rodriguez J.C."/>
            <person name="Deal K.R."/>
            <person name="Dubcovsky J."/>
            <person name="McGuire P.E."/>
            <person name="Lux T."/>
            <person name="Spannagl M."/>
            <person name="Mayer K.F.X."/>
            <person name="Baldrich P."/>
            <person name="Meyers B.C."/>
            <person name="Huo N."/>
            <person name="Gu Y.Q."/>
            <person name="Zhou H."/>
            <person name="Devos K.M."/>
            <person name="Bennetzen J.L."/>
            <person name="Unver T."/>
            <person name="Budak H."/>
            <person name="Gulick P.J."/>
            <person name="Galiba G."/>
            <person name="Kalapos B."/>
            <person name="Nelson D.R."/>
            <person name="Li P."/>
            <person name="You F.M."/>
            <person name="Luo M.C."/>
            <person name="Dvorak J."/>
        </authorList>
    </citation>
    <scope>NUCLEOTIDE SEQUENCE [LARGE SCALE GENOMIC DNA]</scope>
    <source>
        <strain evidence="2">cv. AL8/78</strain>
    </source>
</reference>
<protein>
    <submittedName>
        <fullName evidence="2">Uncharacterized protein</fullName>
    </submittedName>
</protein>
<proteinExistence type="predicted"/>
<feature type="compositionally biased region" description="Low complexity" evidence="1">
    <location>
        <begin position="84"/>
        <end position="94"/>
    </location>
</feature>
<dbReference type="AlphaFoldDB" id="A0A453IL42"/>
<evidence type="ECO:0000256" key="1">
    <source>
        <dbReference type="SAM" id="MobiDB-lite"/>
    </source>
</evidence>
<accession>A0A453IL42</accession>
<keyword evidence="3" id="KW-1185">Reference proteome</keyword>
<reference evidence="3" key="2">
    <citation type="journal article" date="2017" name="Nat. Plants">
        <title>The Aegilops tauschii genome reveals multiple impacts of transposons.</title>
        <authorList>
            <person name="Zhao G."/>
            <person name="Zou C."/>
            <person name="Li K."/>
            <person name="Wang K."/>
            <person name="Li T."/>
            <person name="Gao L."/>
            <person name="Zhang X."/>
            <person name="Wang H."/>
            <person name="Yang Z."/>
            <person name="Liu X."/>
            <person name="Jiang W."/>
            <person name="Mao L."/>
            <person name="Kong X."/>
            <person name="Jiao Y."/>
            <person name="Jia J."/>
        </authorList>
    </citation>
    <scope>NUCLEOTIDE SEQUENCE [LARGE SCALE GENOMIC DNA]</scope>
    <source>
        <strain evidence="3">cv. AL8/78</strain>
    </source>
</reference>
<reference evidence="3" key="1">
    <citation type="journal article" date="2014" name="Science">
        <title>Ancient hybridizations among the ancestral genomes of bread wheat.</title>
        <authorList>
            <consortium name="International Wheat Genome Sequencing Consortium,"/>
            <person name="Marcussen T."/>
            <person name="Sandve S.R."/>
            <person name="Heier L."/>
            <person name="Spannagl M."/>
            <person name="Pfeifer M."/>
            <person name="Jakobsen K.S."/>
            <person name="Wulff B.B."/>
            <person name="Steuernagel B."/>
            <person name="Mayer K.F."/>
            <person name="Olsen O.A."/>
        </authorList>
    </citation>
    <scope>NUCLEOTIDE SEQUENCE [LARGE SCALE GENOMIC DNA]</scope>
    <source>
        <strain evidence="3">cv. AL8/78</strain>
    </source>
</reference>
<dbReference type="Gramene" id="AET4Gv20597500.1">
    <property type="protein sequence ID" value="AET4Gv20597500.1"/>
    <property type="gene ID" value="AET4Gv20597500"/>
</dbReference>
<dbReference type="EnsemblPlants" id="AET4Gv20597500.1">
    <property type="protein sequence ID" value="AET4Gv20597500.1"/>
    <property type="gene ID" value="AET4Gv20597500"/>
</dbReference>
<organism evidence="2 3">
    <name type="scientific">Aegilops tauschii subsp. strangulata</name>
    <name type="common">Goatgrass</name>
    <dbReference type="NCBI Taxonomy" id="200361"/>
    <lineage>
        <taxon>Eukaryota</taxon>
        <taxon>Viridiplantae</taxon>
        <taxon>Streptophyta</taxon>
        <taxon>Embryophyta</taxon>
        <taxon>Tracheophyta</taxon>
        <taxon>Spermatophyta</taxon>
        <taxon>Magnoliopsida</taxon>
        <taxon>Liliopsida</taxon>
        <taxon>Poales</taxon>
        <taxon>Poaceae</taxon>
        <taxon>BOP clade</taxon>
        <taxon>Pooideae</taxon>
        <taxon>Triticodae</taxon>
        <taxon>Triticeae</taxon>
        <taxon>Triticinae</taxon>
        <taxon>Aegilops</taxon>
    </lineage>
</organism>
<feature type="region of interest" description="Disordered" evidence="1">
    <location>
        <begin position="68"/>
        <end position="94"/>
    </location>
</feature>
<dbReference type="Proteomes" id="UP000015105">
    <property type="component" value="Chromosome 4D"/>
</dbReference>
<reference evidence="2" key="4">
    <citation type="submission" date="2019-03" db="UniProtKB">
        <authorList>
            <consortium name="EnsemblPlants"/>
        </authorList>
    </citation>
    <scope>IDENTIFICATION</scope>
</reference>
<sequence>YFWQLFIPPEIVVTMAFLQKTPPQTPDTTRAPRRLQSTLRHVRMDAGAPLPRFAALLPCSPAPELPYAASPRCSPARPPPSLPPASRSSPAPLPASQIFPLSSAKSFLLPPAASPACAQRRHVLLVAHDAGGGTGQAAVARAAPARPRVRVGVRAGHRLGRAPVCEGGGRGFHSPPRRPGHAPRVPAPRASRHLPPQKAKPHDAEPMRSCSIQASSSTARRRKEGGSLNLL</sequence>
<name>A0A453IL42_AEGTS</name>
<feature type="region of interest" description="Disordered" evidence="1">
    <location>
        <begin position="160"/>
        <end position="231"/>
    </location>
</feature>
<evidence type="ECO:0000313" key="3">
    <source>
        <dbReference type="Proteomes" id="UP000015105"/>
    </source>
</evidence>